<dbReference type="InterPro" id="IPR000620">
    <property type="entry name" value="EamA_dom"/>
</dbReference>
<dbReference type="InParanoid" id="A0A3N0VLN9"/>
<sequence length="317" mass="33339">MSPATVALPAARRATIAAVPQRPCAMPLSSSSRRALWYAHGAALLLGGTALFPRLIALPAEQLVSLRTAIAALLLLSLALARRSSWAWLAGAGKRWLLLSGLLLGGHWWAYYEAIQRGGVGLAVVLVYSSPAMTVLLEAWLHRRWPARHSLLAATAVSLGVALVLLPRFGDQQPAPLAAGLALLAALLYALRNLLVRERLAQAPGLGLAGTQFAVVALAGLPSLRGLHLDASTWAWLLLFGSLFTALPHLALLLALQRLPTSTVALVASLEVPYAVLLAWWLLQEPPGTTLLAGGLCILGAAWLASRHAGDDAAQGA</sequence>
<feature type="transmembrane region" description="Helical" evidence="1">
    <location>
        <begin position="175"/>
        <end position="191"/>
    </location>
</feature>
<keyword evidence="1" id="KW-0812">Transmembrane</keyword>
<feature type="domain" description="EamA" evidence="2">
    <location>
        <begin position="179"/>
        <end position="306"/>
    </location>
</feature>
<gene>
    <name evidence="3" type="ORF">ED208_04010</name>
</gene>
<feature type="transmembrane region" description="Helical" evidence="1">
    <location>
        <begin position="203"/>
        <end position="222"/>
    </location>
</feature>
<dbReference type="EMBL" id="RJVO01000001">
    <property type="protein sequence ID" value="ROH93696.1"/>
    <property type="molecule type" value="Genomic_DNA"/>
</dbReference>
<evidence type="ECO:0000313" key="3">
    <source>
        <dbReference type="EMBL" id="ROH93696.1"/>
    </source>
</evidence>
<feature type="transmembrane region" description="Helical" evidence="1">
    <location>
        <begin position="63"/>
        <end position="81"/>
    </location>
</feature>
<feature type="transmembrane region" description="Helical" evidence="1">
    <location>
        <begin position="93"/>
        <end position="112"/>
    </location>
</feature>
<protein>
    <submittedName>
        <fullName evidence="3">DMT family transporter</fullName>
    </submittedName>
</protein>
<feature type="domain" description="EamA" evidence="2">
    <location>
        <begin position="35"/>
        <end position="165"/>
    </location>
</feature>
<reference evidence="3 4" key="1">
    <citation type="submission" date="2018-10" db="EMBL/GenBank/DDBJ databases">
        <authorList>
            <person name="Chen W.-M."/>
        </authorList>
    </citation>
    <scope>NUCLEOTIDE SEQUENCE [LARGE SCALE GENOMIC DNA]</scope>
    <source>
        <strain evidence="3 4">THS-13</strain>
    </source>
</reference>
<keyword evidence="4" id="KW-1185">Reference proteome</keyword>
<keyword evidence="1" id="KW-0472">Membrane</keyword>
<dbReference type="PANTHER" id="PTHR22911">
    <property type="entry name" value="ACYL-MALONYL CONDENSING ENZYME-RELATED"/>
    <property type="match status" value="1"/>
</dbReference>
<feature type="transmembrane region" description="Helical" evidence="1">
    <location>
        <begin position="263"/>
        <end position="283"/>
    </location>
</feature>
<evidence type="ECO:0000313" key="4">
    <source>
        <dbReference type="Proteomes" id="UP000282106"/>
    </source>
</evidence>
<dbReference type="FunCoup" id="A0A3N0VLN9">
    <property type="interactions" value="56"/>
</dbReference>
<evidence type="ECO:0000259" key="2">
    <source>
        <dbReference type="Pfam" id="PF00892"/>
    </source>
</evidence>
<organism evidence="3 4">
    <name type="scientific">Stagnimonas aquatica</name>
    <dbReference type="NCBI Taxonomy" id="2689987"/>
    <lineage>
        <taxon>Bacteria</taxon>
        <taxon>Pseudomonadati</taxon>
        <taxon>Pseudomonadota</taxon>
        <taxon>Gammaproteobacteria</taxon>
        <taxon>Nevskiales</taxon>
        <taxon>Nevskiaceae</taxon>
        <taxon>Stagnimonas</taxon>
    </lineage>
</organism>
<dbReference type="Proteomes" id="UP000282106">
    <property type="component" value="Unassembled WGS sequence"/>
</dbReference>
<dbReference type="SUPFAM" id="SSF103481">
    <property type="entry name" value="Multidrug resistance efflux transporter EmrE"/>
    <property type="match status" value="2"/>
</dbReference>
<feature type="transmembrane region" description="Helical" evidence="1">
    <location>
        <begin position="35"/>
        <end position="57"/>
    </location>
</feature>
<evidence type="ECO:0000256" key="1">
    <source>
        <dbReference type="SAM" id="Phobius"/>
    </source>
</evidence>
<keyword evidence="1" id="KW-1133">Transmembrane helix</keyword>
<feature type="transmembrane region" description="Helical" evidence="1">
    <location>
        <begin position="234"/>
        <end position="256"/>
    </location>
</feature>
<feature type="transmembrane region" description="Helical" evidence="1">
    <location>
        <begin position="118"/>
        <end position="139"/>
    </location>
</feature>
<proteinExistence type="predicted"/>
<dbReference type="Pfam" id="PF00892">
    <property type="entry name" value="EamA"/>
    <property type="match status" value="2"/>
</dbReference>
<comment type="caution">
    <text evidence="3">The sequence shown here is derived from an EMBL/GenBank/DDBJ whole genome shotgun (WGS) entry which is preliminary data.</text>
</comment>
<dbReference type="GO" id="GO:0016020">
    <property type="term" value="C:membrane"/>
    <property type="evidence" value="ECO:0007669"/>
    <property type="project" value="InterPro"/>
</dbReference>
<dbReference type="AlphaFoldDB" id="A0A3N0VLN9"/>
<feature type="transmembrane region" description="Helical" evidence="1">
    <location>
        <begin position="289"/>
        <end position="306"/>
    </location>
</feature>
<dbReference type="PANTHER" id="PTHR22911:SF79">
    <property type="entry name" value="MOBA-LIKE NTP TRANSFERASE DOMAIN-CONTAINING PROTEIN"/>
    <property type="match status" value="1"/>
</dbReference>
<accession>A0A3N0VLN9</accession>
<dbReference type="InterPro" id="IPR037185">
    <property type="entry name" value="EmrE-like"/>
</dbReference>
<name>A0A3N0VLN9_9GAMM</name>
<feature type="transmembrane region" description="Helical" evidence="1">
    <location>
        <begin position="151"/>
        <end position="169"/>
    </location>
</feature>